<dbReference type="EMBL" id="ABJB010676161">
    <property type="status" value="NOT_ANNOTATED_CDS"/>
    <property type="molecule type" value="Genomic_DNA"/>
</dbReference>
<reference evidence="2" key="2">
    <citation type="submission" date="2020-05" db="UniProtKB">
        <authorList>
            <consortium name="EnsemblMetazoa"/>
        </authorList>
    </citation>
    <scope>IDENTIFICATION</scope>
    <source>
        <strain evidence="2">wikel</strain>
    </source>
</reference>
<dbReference type="FunCoup" id="B7P1F5">
    <property type="interactions" value="2"/>
</dbReference>
<accession>B7P1F5</accession>
<dbReference type="InParanoid" id="B7P1F5"/>
<dbReference type="VEuPathDB" id="VectorBase:ISCP_017801"/>
<dbReference type="VEuPathDB" id="VectorBase:ISCI000527"/>
<dbReference type="VEuPathDB" id="VectorBase:ISCW000527"/>
<keyword evidence="3" id="KW-1185">Reference proteome</keyword>
<protein>
    <submittedName>
        <fullName evidence="1 2">Uncharacterized protein</fullName>
    </submittedName>
</protein>
<dbReference type="EnsemblMetazoa" id="ISCW000527-RA">
    <property type="protein sequence ID" value="ISCW000527-PA"/>
    <property type="gene ID" value="ISCW000527"/>
</dbReference>
<dbReference type="Proteomes" id="UP000001555">
    <property type="component" value="Unassembled WGS sequence"/>
</dbReference>
<evidence type="ECO:0000313" key="3">
    <source>
        <dbReference type="Proteomes" id="UP000001555"/>
    </source>
</evidence>
<dbReference type="PaxDb" id="6945-B7P1F5"/>
<proteinExistence type="predicted"/>
<evidence type="ECO:0000313" key="2">
    <source>
        <dbReference type="EnsemblMetazoa" id="ISCW000527-PA"/>
    </source>
</evidence>
<gene>
    <name evidence="2" type="primary">8053322</name>
    <name evidence="1" type="ORF">IscW_ISCW000527</name>
</gene>
<dbReference type="SUPFAM" id="SSF52047">
    <property type="entry name" value="RNI-like"/>
    <property type="match status" value="1"/>
</dbReference>
<dbReference type="AlphaFoldDB" id="B7P1F5"/>
<evidence type="ECO:0000313" key="1">
    <source>
        <dbReference type="EMBL" id="EEC00427.1"/>
    </source>
</evidence>
<reference evidence="1 3" key="1">
    <citation type="submission" date="2008-03" db="EMBL/GenBank/DDBJ databases">
        <title>Annotation of Ixodes scapularis.</title>
        <authorList>
            <consortium name="Ixodes scapularis Genome Project Consortium"/>
            <person name="Caler E."/>
            <person name="Hannick L.I."/>
            <person name="Bidwell S."/>
            <person name="Joardar V."/>
            <person name="Thiagarajan M."/>
            <person name="Amedeo P."/>
            <person name="Galinsky K.J."/>
            <person name="Schobel S."/>
            <person name="Inman J."/>
            <person name="Hostetler J."/>
            <person name="Miller J."/>
            <person name="Hammond M."/>
            <person name="Megy K."/>
            <person name="Lawson D."/>
            <person name="Kodira C."/>
            <person name="Sutton G."/>
            <person name="Meyer J."/>
            <person name="Hill C.A."/>
            <person name="Birren B."/>
            <person name="Nene V."/>
            <person name="Collins F."/>
            <person name="Alarcon-Chaidez F."/>
            <person name="Wikel S."/>
            <person name="Strausberg R."/>
        </authorList>
    </citation>
    <scope>NUCLEOTIDE SEQUENCE [LARGE SCALE GENOMIC DNA]</scope>
    <source>
        <strain evidence="3">Wikel</strain>
        <strain evidence="1">Wikel colony</strain>
    </source>
</reference>
<dbReference type="OrthoDB" id="6479082at2759"/>
<organism>
    <name type="scientific">Ixodes scapularis</name>
    <name type="common">Black-legged tick</name>
    <name type="synonym">Deer tick</name>
    <dbReference type="NCBI Taxonomy" id="6945"/>
    <lineage>
        <taxon>Eukaryota</taxon>
        <taxon>Metazoa</taxon>
        <taxon>Ecdysozoa</taxon>
        <taxon>Arthropoda</taxon>
        <taxon>Chelicerata</taxon>
        <taxon>Arachnida</taxon>
        <taxon>Acari</taxon>
        <taxon>Parasitiformes</taxon>
        <taxon>Ixodida</taxon>
        <taxon>Ixodoidea</taxon>
        <taxon>Ixodidae</taxon>
        <taxon>Ixodinae</taxon>
        <taxon>Ixodes</taxon>
    </lineage>
</organism>
<sequence length="279" mass="32425">MLERLTLQVFRIQFLDQAVLSMPITARLQLRELKIYEDILDTPHRLSHVITLCPHLRRVWLVFANEIQIQPLARLAFLEDLTIIILNRDFSLDFSDLIQELLRCVGWRLKRLRLNAPVLNLTSLLRFCPALHELHVERLHQLVNYERSAARSLEQLQALRISLVSPISLNSYQLRGLLQDYGQLTRVFLHRCFLEDTDLQDLISSGTFSKLETLQFIEVFGFSPASLQLLVRAQNDLVLVRLIRCPSVLRGDVDELRALAWNSNLVLRIEFSPVNDQRA</sequence>
<dbReference type="HOGENOM" id="CLU_998466_0_0_1"/>
<dbReference type="EMBL" id="DS616569">
    <property type="protein sequence ID" value="EEC00427.1"/>
    <property type="molecule type" value="Genomic_DNA"/>
</dbReference>
<name>B7P1F5_IXOSC</name>